<dbReference type="EMBL" id="RDQH01000334">
    <property type="protein sequence ID" value="RXH92168.1"/>
    <property type="molecule type" value="Genomic_DNA"/>
</dbReference>
<comment type="caution">
    <text evidence="9">The sequence shown here is derived from an EMBL/GenBank/DDBJ whole genome shotgun (WGS) entry which is preliminary data.</text>
</comment>
<dbReference type="AlphaFoldDB" id="A0A498J902"/>
<keyword evidence="10" id="KW-1185">Reference proteome</keyword>
<dbReference type="GO" id="GO:0016020">
    <property type="term" value="C:membrane"/>
    <property type="evidence" value="ECO:0007669"/>
    <property type="project" value="UniProtKB-SubCell"/>
</dbReference>
<name>A0A498J902_MALDO</name>
<sequence length="266" mass="30949">MLPCKRETSEGNNNAHYSLDQSINNRWRFLSADKFRPLSAKVVHVIFCVTTMVLGGARVRQWKDWEDSVRQDITKSDPTSGGNVHVSQRQHHEFFCKRGVGYWRRAAIIGWVEHFPSHSQFDFHKYMMWTLEIDFRKIVGIRMAYLFLVSVFAADYEYCLKNSFEIAFFFWIWTTYGFHSCIMEKLGYIVPRLIMGVLVQVLCSYSTLPLYEIVSQMGTMYKEGIFDQNVQQYIGSWVGGAKGKQDKTDSDQSLSQRIPIDIVISN</sequence>
<keyword evidence="4" id="KW-0611">Plant defense</keyword>
<feature type="transmembrane region" description="Helical" evidence="8">
    <location>
        <begin position="135"/>
        <end position="154"/>
    </location>
</feature>
<reference evidence="9 10" key="1">
    <citation type="submission" date="2018-10" db="EMBL/GenBank/DDBJ databases">
        <title>A high-quality apple genome assembly.</title>
        <authorList>
            <person name="Hu J."/>
        </authorList>
    </citation>
    <scope>NUCLEOTIDE SEQUENCE [LARGE SCALE GENOMIC DNA]</scope>
    <source>
        <strain evidence="10">cv. HFTH1</strain>
        <tissue evidence="9">Young leaf</tissue>
    </source>
</reference>
<evidence type="ECO:0000256" key="3">
    <source>
        <dbReference type="ARBA" id="ARBA00022692"/>
    </source>
</evidence>
<proteinExistence type="inferred from homology"/>
<evidence type="ECO:0000256" key="6">
    <source>
        <dbReference type="ARBA" id="ARBA00023136"/>
    </source>
</evidence>
<feature type="transmembrane region" description="Helical" evidence="8">
    <location>
        <begin position="189"/>
        <end position="211"/>
    </location>
</feature>
<dbReference type="PANTHER" id="PTHR31942">
    <property type="entry name" value="MLO-LIKE PROTEIN 1"/>
    <property type="match status" value="1"/>
</dbReference>
<comment type="subcellular location">
    <subcellularLocation>
        <location evidence="1">Membrane</location>
        <topology evidence="1">Multi-pass membrane protein</topology>
    </subcellularLocation>
</comment>
<keyword evidence="7" id="KW-0568">Pathogenesis-related protein</keyword>
<dbReference type="Proteomes" id="UP000290289">
    <property type="component" value="Chromosome 8"/>
</dbReference>
<accession>A0A498J902</accession>
<dbReference type="InterPro" id="IPR004326">
    <property type="entry name" value="Mlo"/>
</dbReference>
<evidence type="ECO:0008006" key="11">
    <source>
        <dbReference type="Google" id="ProtNLM"/>
    </source>
</evidence>
<protein>
    <recommendedName>
        <fullName evidence="11">MLO-like protein</fullName>
    </recommendedName>
</protein>
<keyword evidence="5 8" id="KW-1133">Transmembrane helix</keyword>
<evidence type="ECO:0000313" key="10">
    <source>
        <dbReference type="Proteomes" id="UP000290289"/>
    </source>
</evidence>
<dbReference type="PANTHER" id="PTHR31942:SF54">
    <property type="entry name" value="MLO-LIKE PROTEIN 13"/>
    <property type="match status" value="1"/>
</dbReference>
<comment type="similarity">
    <text evidence="2">Belongs to the MLO family.</text>
</comment>
<organism evidence="9 10">
    <name type="scientific">Malus domestica</name>
    <name type="common">Apple</name>
    <name type="synonym">Pyrus malus</name>
    <dbReference type="NCBI Taxonomy" id="3750"/>
    <lineage>
        <taxon>Eukaryota</taxon>
        <taxon>Viridiplantae</taxon>
        <taxon>Streptophyta</taxon>
        <taxon>Embryophyta</taxon>
        <taxon>Tracheophyta</taxon>
        <taxon>Spermatophyta</taxon>
        <taxon>Magnoliopsida</taxon>
        <taxon>eudicotyledons</taxon>
        <taxon>Gunneridae</taxon>
        <taxon>Pentapetalae</taxon>
        <taxon>rosids</taxon>
        <taxon>fabids</taxon>
        <taxon>Rosales</taxon>
        <taxon>Rosaceae</taxon>
        <taxon>Amygdaloideae</taxon>
        <taxon>Maleae</taxon>
        <taxon>Malus</taxon>
    </lineage>
</organism>
<dbReference type="STRING" id="3750.A0A498J902"/>
<evidence type="ECO:0000256" key="7">
    <source>
        <dbReference type="ARBA" id="ARBA00023265"/>
    </source>
</evidence>
<evidence type="ECO:0000256" key="8">
    <source>
        <dbReference type="SAM" id="Phobius"/>
    </source>
</evidence>
<evidence type="ECO:0000256" key="1">
    <source>
        <dbReference type="ARBA" id="ARBA00004141"/>
    </source>
</evidence>
<evidence type="ECO:0000256" key="2">
    <source>
        <dbReference type="ARBA" id="ARBA00006574"/>
    </source>
</evidence>
<feature type="transmembrane region" description="Helical" evidence="8">
    <location>
        <begin position="166"/>
        <end position="182"/>
    </location>
</feature>
<evidence type="ECO:0000313" key="9">
    <source>
        <dbReference type="EMBL" id="RXH92168.1"/>
    </source>
</evidence>
<dbReference type="GO" id="GO:0006952">
    <property type="term" value="P:defense response"/>
    <property type="evidence" value="ECO:0007669"/>
    <property type="project" value="UniProtKB-KW"/>
</dbReference>
<evidence type="ECO:0000256" key="4">
    <source>
        <dbReference type="ARBA" id="ARBA00022821"/>
    </source>
</evidence>
<keyword evidence="3 8" id="KW-0812">Transmembrane</keyword>
<evidence type="ECO:0000256" key="5">
    <source>
        <dbReference type="ARBA" id="ARBA00022989"/>
    </source>
</evidence>
<dbReference type="Pfam" id="PF03094">
    <property type="entry name" value="Mlo"/>
    <property type="match status" value="2"/>
</dbReference>
<gene>
    <name evidence="9" type="ORF">DVH24_033064</name>
</gene>
<keyword evidence="6 8" id="KW-0472">Membrane</keyword>